<evidence type="ECO:0000256" key="4">
    <source>
        <dbReference type="ARBA" id="ARBA00022692"/>
    </source>
</evidence>
<dbReference type="CDD" id="cd00643">
    <property type="entry name" value="HMG-CoA_reductase_classI"/>
    <property type="match status" value="1"/>
</dbReference>
<keyword evidence="10" id="KW-0325">Glycoprotein</keyword>
<evidence type="ECO:0000256" key="12">
    <source>
        <dbReference type="RuleBase" id="RU361219"/>
    </source>
</evidence>
<evidence type="ECO:0000256" key="3">
    <source>
        <dbReference type="ARBA" id="ARBA00007661"/>
    </source>
</evidence>
<dbReference type="InterPro" id="IPR023076">
    <property type="entry name" value="HMG_CoA_Rdtase_CS"/>
</dbReference>
<dbReference type="FunFam" id="3.90.770.10:FF:000001">
    <property type="entry name" value="3-hydroxy-3-methylglutaryl coenzyme A reductase"/>
    <property type="match status" value="1"/>
</dbReference>
<dbReference type="InterPro" id="IPR023074">
    <property type="entry name" value="HMG_CoA_Rdtase_cat_sf"/>
</dbReference>
<dbReference type="PROSITE" id="PS00318">
    <property type="entry name" value="HMG_COA_REDUCTASE_2"/>
    <property type="match status" value="1"/>
</dbReference>
<dbReference type="InterPro" id="IPR004554">
    <property type="entry name" value="HMG_CoA_Rdtase_eu_arc"/>
</dbReference>
<name>A0AAN7JIA4_9MYRT</name>
<keyword evidence="15" id="KW-1185">Reference proteome</keyword>
<dbReference type="PANTHER" id="PTHR10572">
    <property type="entry name" value="3-HYDROXY-3-METHYLGLUTARYL-COENZYME A REDUCTASE"/>
    <property type="match status" value="1"/>
</dbReference>
<comment type="caution">
    <text evidence="14">The sequence shown here is derived from an EMBL/GenBank/DDBJ whole genome shotgun (WGS) entry which is preliminary data.</text>
</comment>
<keyword evidence="4 12" id="KW-0812">Transmembrane</keyword>
<dbReference type="SUPFAM" id="SSF55035">
    <property type="entry name" value="NAD-binding domain of HMG-CoA reductase"/>
    <property type="match status" value="1"/>
</dbReference>
<comment type="subcellular location">
    <subcellularLocation>
        <location evidence="1 12">Endoplasmic reticulum membrane</location>
        <topology evidence="1 12">Multi-pass membrane protein</topology>
    </subcellularLocation>
</comment>
<dbReference type="GO" id="GO:0004420">
    <property type="term" value="F:hydroxymethylglutaryl-CoA reductase (NADPH) activity"/>
    <property type="evidence" value="ECO:0007669"/>
    <property type="project" value="UniProtKB-EC"/>
</dbReference>
<evidence type="ECO:0000256" key="13">
    <source>
        <dbReference type="SAM" id="MobiDB-lite"/>
    </source>
</evidence>
<evidence type="ECO:0000256" key="6">
    <source>
        <dbReference type="ARBA" id="ARBA00022857"/>
    </source>
</evidence>
<accession>A0AAN7JIA4</accession>
<evidence type="ECO:0000313" key="15">
    <source>
        <dbReference type="Proteomes" id="UP001345219"/>
    </source>
</evidence>
<dbReference type="FunFam" id="1.10.3270.10:FF:000002">
    <property type="entry name" value="3-hydroxy-3-methylglutaryl coenzyme A reductase"/>
    <property type="match status" value="1"/>
</dbReference>
<gene>
    <name evidence="14" type="ORF">SAY87_010320</name>
</gene>
<evidence type="ECO:0000256" key="11">
    <source>
        <dbReference type="ARBA" id="ARBA00023229"/>
    </source>
</evidence>
<dbReference type="SUPFAM" id="SSF56542">
    <property type="entry name" value="Substrate-binding domain of HMG-CoA reductase"/>
    <property type="match status" value="1"/>
</dbReference>
<dbReference type="InterPro" id="IPR023282">
    <property type="entry name" value="HMG_CoA_Rdtase_N"/>
</dbReference>
<dbReference type="Gene3D" id="3.30.70.420">
    <property type="entry name" value="Hydroxymethylglutaryl-CoA reductase, class I/II, NAD/NADP-binding domain"/>
    <property type="match status" value="1"/>
</dbReference>
<dbReference type="InterPro" id="IPR009023">
    <property type="entry name" value="HMG_CoA_Rdtase_NAD(P)-bd_sf"/>
</dbReference>
<keyword evidence="5 12" id="KW-0256">Endoplasmic reticulum</keyword>
<evidence type="ECO:0000313" key="14">
    <source>
        <dbReference type="EMBL" id="KAK4744008.1"/>
    </source>
</evidence>
<evidence type="ECO:0000256" key="1">
    <source>
        <dbReference type="ARBA" id="ARBA00004477"/>
    </source>
</evidence>
<dbReference type="PRINTS" id="PR00071">
    <property type="entry name" value="HMGCOARDTASE"/>
</dbReference>
<organism evidence="14 15">
    <name type="scientific">Trapa incisa</name>
    <dbReference type="NCBI Taxonomy" id="236973"/>
    <lineage>
        <taxon>Eukaryota</taxon>
        <taxon>Viridiplantae</taxon>
        <taxon>Streptophyta</taxon>
        <taxon>Embryophyta</taxon>
        <taxon>Tracheophyta</taxon>
        <taxon>Spermatophyta</taxon>
        <taxon>Magnoliopsida</taxon>
        <taxon>eudicotyledons</taxon>
        <taxon>Gunneridae</taxon>
        <taxon>Pentapetalae</taxon>
        <taxon>rosids</taxon>
        <taxon>malvids</taxon>
        <taxon>Myrtales</taxon>
        <taxon>Lythraceae</taxon>
        <taxon>Trapa</taxon>
    </lineage>
</organism>
<dbReference type="PROSITE" id="PS01192">
    <property type="entry name" value="HMG_COA_REDUCTASE_3"/>
    <property type="match status" value="1"/>
</dbReference>
<dbReference type="Pfam" id="PF00368">
    <property type="entry name" value="HMG-CoA_red"/>
    <property type="match status" value="1"/>
</dbReference>
<dbReference type="InterPro" id="IPR009029">
    <property type="entry name" value="HMG_CoA_Rdtase_sub-bd_dom_sf"/>
</dbReference>
<dbReference type="GO" id="GO:0016126">
    <property type="term" value="P:sterol biosynthetic process"/>
    <property type="evidence" value="ECO:0007669"/>
    <property type="project" value="TreeGrafter"/>
</dbReference>
<keyword evidence="9 12" id="KW-0472">Membrane</keyword>
<keyword evidence="11" id="KW-0414">Isoprene biosynthesis</keyword>
<evidence type="ECO:0000256" key="2">
    <source>
        <dbReference type="ARBA" id="ARBA00005084"/>
    </source>
</evidence>
<dbReference type="NCBIfam" id="TIGR00533">
    <property type="entry name" value="HMG_CoA_R_NADP"/>
    <property type="match status" value="1"/>
</dbReference>
<dbReference type="EMBL" id="JAXIOK010000022">
    <property type="protein sequence ID" value="KAK4744008.1"/>
    <property type="molecule type" value="Genomic_DNA"/>
</dbReference>
<dbReference type="GO" id="GO:0015936">
    <property type="term" value="P:coenzyme A metabolic process"/>
    <property type="evidence" value="ECO:0007669"/>
    <property type="project" value="InterPro"/>
</dbReference>
<dbReference type="FunFam" id="3.30.70.420:FF:000001">
    <property type="entry name" value="3-hydroxy-3-methylglutaryl coenzyme A reductase"/>
    <property type="match status" value="1"/>
</dbReference>
<dbReference type="PROSITE" id="PS50065">
    <property type="entry name" value="HMG_COA_REDUCTASE_4"/>
    <property type="match status" value="1"/>
</dbReference>
<protein>
    <recommendedName>
        <fullName evidence="12">3-hydroxy-3-methylglutaryl coenzyme A reductase</fullName>
        <shortName evidence="12">HMG-CoA reductase</shortName>
        <ecNumber evidence="12">1.1.1.34</ecNumber>
    </recommendedName>
</protein>
<dbReference type="EC" id="1.1.1.34" evidence="12"/>
<evidence type="ECO:0000256" key="10">
    <source>
        <dbReference type="ARBA" id="ARBA00023180"/>
    </source>
</evidence>
<dbReference type="Gene3D" id="3.90.770.10">
    <property type="entry name" value="3-hydroxy-3-methylglutaryl-coenzyme A Reductase, Chain A, domain 2"/>
    <property type="match status" value="1"/>
</dbReference>
<dbReference type="PANTHER" id="PTHR10572:SF24">
    <property type="entry name" value="3-HYDROXY-3-METHYLGLUTARYL-COENZYME A REDUCTASE"/>
    <property type="match status" value="1"/>
</dbReference>
<evidence type="ECO:0000256" key="5">
    <source>
        <dbReference type="ARBA" id="ARBA00022824"/>
    </source>
</evidence>
<sequence length="588" mass="63150">MDVRRRPLKPPHVATVAAHGPSLHHHRRCNHQKTSSSPTALNPPSPKASDALPLPLYLTNTIFFTLFFSVAYYLLHRWRDKIRNSIPLHMVTFPEIAAIISLIASFIYLLGFFGIDFVQCFISRASHDAWDLDDIIDEQPPSNLCCTNAISPSPPMPKLVDPEPIESIISSAEDAEIVNSVIDGKIPSYSLESKLGDCYRAASIRREALQKMNGRSLAGLPLDGFDYESILGQCCEMPVGYVQIPVGIAGPLLLNGFEYSIPMATTEGCLVASTNRGCKAIHASGGATSVLLRDGMTRAPVVRFDSAKRAAELKFFLEDPVNFDTLSAVFNRSSRFARLQGIQCALAGKNLYMRFSCSTGDAMGMNMVSKGVQNVLDFLQSDFPDMDIIGISGNFCSDKKPAAVNWIEGRGKSVVCEAVIKEEVVKKVLKTEVAALVELNMLKNLAGSAIAGSLGGFNAHASNIVSAIYIATGQDPAQNIESSHCITMMEAVNEGKDLHISVTMPSIEVGTVGGGTQLASQSACLNLLGVKGASKEFPGANARLLATIVAGAVLAGELSLMSAISAGQLVRSHMKYNRSSRDVSKIAP</sequence>
<dbReference type="PROSITE" id="PS00066">
    <property type="entry name" value="HMG_COA_REDUCTASE_1"/>
    <property type="match status" value="1"/>
</dbReference>
<keyword evidence="6 12" id="KW-0521">NADP</keyword>
<dbReference type="Gene3D" id="1.10.3270.10">
    <property type="entry name" value="HMGR, N-terminal domain"/>
    <property type="match status" value="1"/>
</dbReference>
<dbReference type="GO" id="GO:0005789">
    <property type="term" value="C:endoplasmic reticulum membrane"/>
    <property type="evidence" value="ECO:0007669"/>
    <property type="project" value="UniProtKB-SubCell"/>
</dbReference>
<comment type="similarity">
    <text evidence="3 12">Belongs to the HMG-CoA reductase family.</text>
</comment>
<feature type="transmembrane region" description="Helical" evidence="12">
    <location>
        <begin position="54"/>
        <end position="75"/>
    </location>
</feature>
<dbReference type="GO" id="GO:0005778">
    <property type="term" value="C:peroxisomal membrane"/>
    <property type="evidence" value="ECO:0007669"/>
    <property type="project" value="TreeGrafter"/>
</dbReference>
<evidence type="ECO:0000256" key="7">
    <source>
        <dbReference type="ARBA" id="ARBA00022989"/>
    </source>
</evidence>
<feature type="transmembrane region" description="Helical" evidence="12">
    <location>
        <begin position="96"/>
        <end position="115"/>
    </location>
</feature>
<dbReference type="InterPro" id="IPR002202">
    <property type="entry name" value="HMG_CoA_Rdtase"/>
</dbReference>
<dbReference type="AlphaFoldDB" id="A0AAN7JIA4"/>
<evidence type="ECO:0000256" key="8">
    <source>
        <dbReference type="ARBA" id="ARBA00023002"/>
    </source>
</evidence>
<evidence type="ECO:0000256" key="9">
    <source>
        <dbReference type="ARBA" id="ARBA00023136"/>
    </source>
</evidence>
<dbReference type="Proteomes" id="UP001345219">
    <property type="component" value="Chromosome 9"/>
</dbReference>
<keyword evidence="7 12" id="KW-1133">Transmembrane helix</keyword>
<keyword evidence="8 12" id="KW-0560">Oxidoreductase</keyword>
<dbReference type="GO" id="GO:0008299">
    <property type="term" value="P:isoprenoid biosynthetic process"/>
    <property type="evidence" value="ECO:0007669"/>
    <property type="project" value="UniProtKB-KW"/>
</dbReference>
<comment type="pathway">
    <text evidence="2 12">Metabolic intermediate biosynthesis; (R)-mevalonate biosynthesis; (R)-mevalonate from acetyl-CoA: step 3/3.</text>
</comment>
<comment type="catalytic activity">
    <reaction evidence="12">
        <text>(R)-mevalonate + 2 NADP(+) + CoA = (3S)-3-hydroxy-3-methylglutaryl-CoA + 2 NADPH + 2 H(+)</text>
        <dbReference type="Rhea" id="RHEA:15989"/>
        <dbReference type="ChEBI" id="CHEBI:15378"/>
        <dbReference type="ChEBI" id="CHEBI:36464"/>
        <dbReference type="ChEBI" id="CHEBI:43074"/>
        <dbReference type="ChEBI" id="CHEBI:57287"/>
        <dbReference type="ChEBI" id="CHEBI:57783"/>
        <dbReference type="ChEBI" id="CHEBI:58349"/>
        <dbReference type="EC" id="1.1.1.34"/>
    </reaction>
</comment>
<feature type="region of interest" description="Disordered" evidence="13">
    <location>
        <begin position="26"/>
        <end position="46"/>
    </location>
</feature>
<reference evidence="14 15" key="1">
    <citation type="journal article" date="2023" name="Hortic Res">
        <title>Pangenome of water caltrop reveals structural variations and asymmetric subgenome divergence after allopolyploidization.</title>
        <authorList>
            <person name="Zhang X."/>
            <person name="Chen Y."/>
            <person name="Wang L."/>
            <person name="Yuan Y."/>
            <person name="Fang M."/>
            <person name="Shi L."/>
            <person name="Lu R."/>
            <person name="Comes H.P."/>
            <person name="Ma Y."/>
            <person name="Chen Y."/>
            <person name="Huang G."/>
            <person name="Zhou Y."/>
            <person name="Zheng Z."/>
            <person name="Qiu Y."/>
        </authorList>
    </citation>
    <scope>NUCLEOTIDE SEQUENCE [LARGE SCALE GENOMIC DNA]</scope>
    <source>
        <tissue evidence="14">Roots</tissue>
    </source>
</reference>
<proteinExistence type="inferred from homology"/>